<reference evidence="13 14" key="1">
    <citation type="journal article" date="2014" name="Int. J. Syst. Evol. Microbiol.">
        <title>Oceanisphaera profunda sp. nov., a marine bacterium isolated from deep-sea sediment, and emended description of the genus Oceanisphaera.</title>
        <authorList>
            <person name="Xu Z."/>
            <person name="Zhang X.Y."/>
            <person name="Su H.N."/>
            <person name="Yu Z.C."/>
            <person name="Liu C."/>
            <person name="Li H."/>
            <person name="Chen X.L."/>
            <person name="Song X.Y."/>
            <person name="Xie B.B."/>
            <person name="Qin Q.L."/>
            <person name="Zhou B.C."/>
            <person name="Shi M."/>
            <person name="Huang Y."/>
            <person name="Zhang Y.Z."/>
        </authorList>
    </citation>
    <scope>NUCLEOTIDE SEQUENCE [LARGE SCALE GENOMIC DNA]</scope>
    <source>
        <strain evidence="13 14">SM1222</strain>
    </source>
</reference>
<gene>
    <name evidence="13" type="ORF">CBP31_13965</name>
</gene>
<comment type="similarity">
    <text evidence="8">Belongs to the PpiD chaperone family.</text>
</comment>
<accession>A0A1Y0D7S2</accession>
<keyword evidence="11" id="KW-0697">Rotamase</keyword>
<dbReference type="Pfam" id="PF13624">
    <property type="entry name" value="SurA_N_3"/>
    <property type="match status" value="1"/>
</dbReference>
<proteinExistence type="inferred from homology"/>
<keyword evidence="14" id="KW-1185">Reference proteome</keyword>
<evidence type="ECO:0000256" key="4">
    <source>
        <dbReference type="ARBA" id="ARBA00022692"/>
    </source>
</evidence>
<organism evidence="13 14">
    <name type="scientific">Oceanisphaera profunda</name>
    <dbReference type="NCBI Taxonomy" id="1416627"/>
    <lineage>
        <taxon>Bacteria</taxon>
        <taxon>Pseudomonadati</taxon>
        <taxon>Pseudomonadota</taxon>
        <taxon>Gammaproteobacteria</taxon>
        <taxon>Aeromonadales</taxon>
        <taxon>Aeromonadaceae</taxon>
        <taxon>Oceanisphaera</taxon>
    </lineage>
</organism>
<dbReference type="PROSITE" id="PS01096">
    <property type="entry name" value="PPIC_PPIASE_1"/>
    <property type="match status" value="1"/>
</dbReference>
<dbReference type="AlphaFoldDB" id="A0A1Y0D7S2"/>
<evidence type="ECO:0000256" key="1">
    <source>
        <dbReference type="ARBA" id="ARBA00004382"/>
    </source>
</evidence>
<keyword evidence="4" id="KW-0812">Transmembrane</keyword>
<dbReference type="InterPro" id="IPR023058">
    <property type="entry name" value="PPIase_PpiC_CS"/>
</dbReference>
<dbReference type="GO" id="GO:0003755">
    <property type="term" value="F:peptidyl-prolyl cis-trans isomerase activity"/>
    <property type="evidence" value="ECO:0007669"/>
    <property type="project" value="UniProtKB-KW"/>
</dbReference>
<dbReference type="RefSeq" id="WP_087038278.1">
    <property type="nucleotide sequence ID" value="NZ_CP021377.1"/>
</dbReference>
<dbReference type="KEGG" id="opf:CBP31_13965"/>
<evidence type="ECO:0000256" key="3">
    <source>
        <dbReference type="ARBA" id="ARBA00022519"/>
    </source>
</evidence>
<dbReference type="SUPFAM" id="SSF109998">
    <property type="entry name" value="Triger factor/SurA peptide-binding domain-like"/>
    <property type="match status" value="1"/>
</dbReference>
<evidence type="ECO:0000256" key="7">
    <source>
        <dbReference type="ARBA" id="ARBA00023186"/>
    </source>
</evidence>
<evidence type="ECO:0000256" key="6">
    <source>
        <dbReference type="ARBA" id="ARBA00023136"/>
    </source>
</evidence>
<keyword evidence="7" id="KW-0143">Chaperone</keyword>
<evidence type="ECO:0000256" key="5">
    <source>
        <dbReference type="ARBA" id="ARBA00022989"/>
    </source>
</evidence>
<dbReference type="PROSITE" id="PS50198">
    <property type="entry name" value="PPIC_PPIASE_2"/>
    <property type="match status" value="1"/>
</dbReference>
<dbReference type="PANTHER" id="PTHR47529:SF1">
    <property type="entry name" value="PERIPLASMIC CHAPERONE PPID"/>
    <property type="match status" value="1"/>
</dbReference>
<dbReference type="InterPro" id="IPR027304">
    <property type="entry name" value="Trigger_fact/SurA_dom_sf"/>
</dbReference>
<keyword evidence="3" id="KW-0997">Cell inner membrane</keyword>
<keyword evidence="6" id="KW-0472">Membrane</keyword>
<evidence type="ECO:0000313" key="13">
    <source>
        <dbReference type="EMBL" id="ART83599.1"/>
    </source>
</evidence>
<feature type="domain" description="PpiC" evidence="12">
    <location>
        <begin position="268"/>
        <end position="363"/>
    </location>
</feature>
<dbReference type="InterPro" id="IPR052029">
    <property type="entry name" value="PpiD_chaperone"/>
</dbReference>
<keyword evidence="5" id="KW-1133">Transmembrane helix</keyword>
<evidence type="ECO:0000256" key="2">
    <source>
        <dbReference type="ARBA" id="ARBA00022475"/>
    </source>
</evidence>
<dbReference type="InterPro" id="IPR000297">
    <property type="entry name" value="PPIase_PpiC"/>
</dbReference>
<name>A0A1Y0D7S2_9GAMM</name>
<dbReference type="Pfam" id="PF00639">
    <property type="entry name" value="Rotamase"/>
    <property type="match status" value="1"/>
</dbReference>
<keyword evidence="2" id="KW-1003">Cell membrane</keyword>
<evidence type="ECO:0000256" key="11">
    <source>
        <dbReference type="PROSITE-ProRule" id="PRU00278"/>
    </source>
</evidence>
<dbReference type="EMBL" id="CP021377">
    <property type="protein sequence ID" value="ART83599.1"/>
    <property type="molecule type" value="Genomic_DNA"/>
</dbReference>
<dbReference type="PANTHER" id="PTHR47529">
    <property type="entry name" value="PEPTIDYL-PROLYL CIS-TRANS ISOMERASE D"/>
    <property type="match status" value="1"/>
</dbReference>
<dbReference type="SUPFAM" id="SSF54534">
    <property type="entry name" value="FKBP-like"/>
    <property type="match status" value="1"/>
</dbReference>
<protein>
    <recommendedName>
        <fullName evidence="9">Periplasmic chaperone PpiD</fullName>
    </recommendedName>
    <alternativeName>
        <fullName evidence="10">Periplasmic folding chaperone</fullName>
    </alternativeName>
</protein>
<dbReference type="InterPro" id="IPR046357">
    <property type="entry name" value="PPIase_dom_sf"/>
</dbReference>
<evidence type="ECO:0000313" key="14">
    <source>
        <dbReference type="Proteomes" id="UP000243937"/>
    </source>
</evidence>
<evidence type="ECO:0000259" key="12">
    <source>
        <dbReference type="PROSITE" id="PS50198"/>
    </source>
</evidence>
<keyword evidence="11 13" id="KW-0413">Isomerase</keyword>
<dbReference type="Gene3D" id="1.10.4030.10">
    <property type="entry name" value="Porin chaperone SurA, peptide-binding domain"/>
    <property type="match status" value="1"/>
</dbReference>
<evidence type="ECO:0000256" key="10">
    <source>
        <dbReference type="ARBA" id="ARBA00042775"/>
    </source>
</evidence>
<sequence>MFFDKLRAGAQGTVSKVILVLIILSFALAGVGSYVTQPKEEVAAVVNGDDISAQTLENAYRNERARLENQLGPQFSELLSDPLYVEQVRRSVLEQLVEQRLIDQKVAELGIYASDKQVRDAIRALPEFQTDGQFSNERYQLLLSRSGISADQLRDNIRQDLSRQLLLNALVDSSFALEAEAGLLDKLSRQQRDAELVSIPLTDFAEQVNLSDEQVQAYYDANLAKFQRPEQVKINYLLLDTHSEAAAQIDEKAIADEYQANISAYRQPAERKLAHIMLLKADGAQEKLTAIAERIAAGESFAELAKTESEDAFSGEQGGDLGWVEEETLDASFDQAAFALAEVGDVSGVVESADGFHLITLLDKKDVQTKPLSEVREAIAARLAKEQAASNFYEQEQRLADLTFEFPDSLDMAAQELGLKVISTDFFSAEEAPAILKNQRVIAQAFSAELREQGMNSEVIELGDNKALVLRVVEQRPAAPREFVEVQTQAREQATQVKTTELAEQAATELQQAWSKGEQAAWLAKHELSVTELNAITRESEQDAALISALFAMPAPVKDAASVQQLTLTDGRLAVVKLNQVTTPTDSTELKTQIQEGQNAIQGQREYESLILALKASAKIKYRELTAPEDDF</sequence>
<dbReference type="Proteomes" id="UP000243937">
    <property type="component" value="Chromosome"/>
</dbReference>
<evidence type="ECO:0000256" key="8">
    <source>
        <dbReference type="ARBA" id="ARBA00038408"/>
    </source>
</evidence>
<evidence type="ECO:0000256" key="9">
    <source>
        <dbReference type="ARBA" id="ARBA00040743"/>
    </source>
</evidence>
<comment type="subcellular location">
    <subcellularLocation>
        <location evidence="1">Cell inner membrane</location>
        <topology evidence="1">Single-pass type II membrane protein</topology>
        <orientation evidence="1">Periplasmic side</orientation>
    </subcellularLocation>
</comment>
<dbReference type="Gene3D" id="6.10.140.970">
    <property type="match status" value="1"/>
</dbReference>
<dbReference type="GO" id="GO:0005886">
    <property type="term" value="C:plasma membrane"/>
    <property type="evidence" value="ECO:0007669"/>
    <property type="project" value="UniProtKB-SubCell"/>
</dbReference>
<dbReference type="Gene3D" id="3.10.50.40">
    <property type="match status" value="1"/>
</dbReference>
<dbReference type="OrthoDB" id="9812372at2"/>